<comment type="subcellular location">
    <subcellularLocation>
        <location evidence="1">Membrane</location>
        <topology evidence="1">Multi-pass membrane protein</topology>
    </subcellularLocation>
</comment>
<evidence type="ECO:0000256" key="2">
    <source>
        <dbReference type="ARBA" id="ARBA00011085"/>
    </source>
</evidence>
<sequence>MIHNAGFAAINYIASVIILIPMPFHISNRNLAVCCLFATISFGCLFTAVNATVWQELKNPVPTGPGYCDVAIRFLDVMQIICLGCGLAILRYLSGILRSRGASATSHVNKTRQALTDLAIIYTLPVLALMVQGLFLNPNRYLIQPTFGCRMALPNTKLTVIYLLPSPILALACAVYAILIILALYKKRKEFQEILHMSQSGLSSARFIRLFVLAFGALAFFVPLAIVESYQKFNHFVGPGAQTAPYNLKELSPFWKNDKGKIAIFYGVADKVSFLYYVFPLSAFFFTAMFGVGREANKAYKRWARAVGLGKVVDRVEKISLPAFASRMTSRLLSIGRSRLSTSATSLDSEYDMKGVQSISSQAGTSSDGEKNGIMELDRGHNQKTSSKTQARVWSETGVPCSPHKIKVFSEAAQSSV</sequence>
<name>A0A1Y2FUV2_PROLT</name>
<evidence type="ECO:0000256" key="7">
    <source>
        <dbReference type="ARBA" id="ARBA00023136"/>
    </source>
</evidence>
<feature type="transmembrane region" description="Helical" evidence="11">
    <location>
        <begin position="206"/>
        <end position="226"/>
    </location>
</feature>
<keyword evidence="6" id="KW-0297">G-protein coupled receptor</keyword>
<dbReference type="PANTHER" id="PTHR28097:SF1">
    <property type="entry name" value="PHEROMONE A FACTOR RECEPTOR"/>
    <property type="match status" value="1"/>
</dbReference>
<feature type="transmembrane region" description="Helical" evidence="11">
    <location>
        <begin position="274"/>
        <end position="292"/>
    </location>
</feature>
<dbReference type="GeneID" id="63787426"/>
<dbReference type="AlphaFoldDB" id="A0A1Y2FUV2"/>
<dbReference type="GO" id="GO:0005886">
    <property type="term" value="C:plasma membrane"/>
    <property type="evidence" value="ECO:0007669"/>
    <property type="project" value="TreeGrafter"/>
</dbReference>
<dbReference type="GO" id="GO:0004932">
    <property type="term" value="F:mating-type factor pheromone receptor activity"/>
    <property type="evidence" value="ECO:0007669"/>
    <property type="project" value="InterPro"/>
</dbReference>
<keyword evidence="4 11" id="KW-0812">Transmembrane</keyword>
<feature type="compositionally biased region" description="Basic and acidic residues" evidence="10">
    <location>
        <begin position="368"/>
        <end position="381"/>
    </location>
</feature>
<feature type="transmembrane region" description="Helical" evidence="11">
    <location>
        <begin position="6"/>
        <end position="24"/>
    </location>
</feature>
<dbReference type="InterPro" id="IPR001499">
    <property type="entry name" value="GPCR_STE3"/>
</dbReference>
<dbReference type="CDD" id="cd14966">
    <property type="entry name" value="7tmD_STE3"/>
    <property type="match status" value="1"/>
</dbReference>
<dbReference type="GO" id="GO:0000750">
    <property type="term" value="P:pheromone-dependent signal transduction involved in conjugation with cellular fusion"/>
    <property type="evidence" value="ECO:0007669"/>
    <property type="project" value="TreeGrafter"/>
</dbReference>
<protein>
    <submittedName>
        <fullName evidence="12">Pheromone A receptor-domain-containing protein</fullName>
    </submittedName>
</protein>
<feature type="transmembrane region" description="Helical" evidence="11">
    <location>
        <begin position="74"/>
        <end position="93"/>
    </location>
</feature>
<evidence type="ECO:0000256" key="11">
    <source>
        <dbReference type="SAM" id="Phobius"/>
    </source>
</evidence>
<feature type="transmembrane region" description="Helical" evidence="11">
    <location>
        <begin position="31"/>
        <end position="54"/>
    </location>
</feature>
<evidence type="ECO:0000256" key="10">
    <source>
        <dbReference type="SAM" id="MobiDB-lite"/>
    </source>
</evidence>
<feature type="compositionally biased region" description="Polar residues" evidence="10">
    <location>
        <begin position="358"/>
        <end position="367"/>
    </location>
</feature>
<dbReference type="PRINTS" id="PR00899">
    <property type="entry name" value="GPCRSTE3"/>
</dbReference>
<keyword evidence="13" id="KW-1185">Reference proteome</keyword>
<dbReference type="Proteomes" id="UP000193685">
    <property type="component" value="Unassembled WGS sequence"/>
</dbReference>
<evidence type="ECO:0000256" key="6">
    <source>
        <dbReference type="ARBA" id="ARBA00023040"/>
    </source>
</evidence>
<comment type="similarity">
    <text evidence="2">Belongs to the G-protein coupled receptor 4 family.</text>
</comment>
<dbReference type="OrthoDB" id="2874149at2759"/>
<feature type="region of interest" description="Disordered" evidence="10">
    <location>
        <begin position="358"/>
        <end position="397"/>
    </location>
</feature>
<comment type="caution">
    <text evidence="12">The sequence shown here is derived from an EMBL/GenBank/DDBJ whole genome shotgun (WGS) entry which is preliminary data.</text>
</comment>
<feature type="compositionally biased region" description="Polar residues" evidence="10">
    <location>
        <begin position="383"/>
        <end position="392"/>
    </location>
</feature>
<keyword evidence="7 11" id="KW-0472">Membrane</keyword>
<evidence type="ECO:0000256" key="1">
    <source>
        <dbReference type="ARBA" id="ARBA00004141"/>
    </source>
</evidence>
<gene>
    <name evidence="12" type="ORF">BCR37DRAFT_390300</name>
</gene>
<proteinExistence type="inferred from homology"/>
<keyword evidence="9" id="KW-0807">Transducer</keyword>
<evidence type="ECO:0000313" key="12">
    <source>
        <dbReference type="EMBL" id="ORY87778.1"/>
    </source>
</evidence>
<feature type="transmembrane region" description="Helical" evidence="11">
    <location>
        <begin position="160"/>
        <end position="185"/>
    </location>
</feature>
<dbReference type="RefSeq" id="XP_040728273.1">
    <property type="nucleotide sequence ID" value="XM_040870827.1"/>
</dbReference>
<evidence type="ECO:0000256" key="3">
    <source>
        <dbReference type="ARBA" id="ARBA00022507"/>
    </source>
</evidence>
<accession>A0A1Y2FUV2</accession>
<evidence type="ECO:0000313" key="13">
    <source>
        <dbReference type="Proteomes" id="UP000193685"/>
    </source>
</evidence>
<reference evidence="12 13" key="1">
    <citation type="submission" date="2016-07" db="EMBL/GenBank/DDBJ databases">
        <title>Pervasive Adenine N6-methylation of Active Genes in Fungi.</title>
        <authorList>
            <consortium name="DOE Joint Genome Institute"/>
            <person name="Mondo S.J."/>
            <person name="Dannebaum R.O."/>
            <person name="Kuo R.C."/>
            <person name="Labutti K."/>
            <person name="Haridas S."/>
            <person name="Kuo A."/>
            <person name="Salamov A."/>
            <person name="Ahrendt S.R."/>
            <person name="Lipzen A."/>
            <person name="Sullivan W."/>
            <person name="Andreopoulos W.B."/>
            <person name="Clum A."/>
            <person name="Lindquist E."/>
            <person name="Daum C."/>
            <person name="Ramamoorthy G.K."/>
            <person name="Gryganskyi A."/>
            <person name="Culley D."/>
            <person name="Magnuson J.K."/>
            <person name="James T.Y."/>
            <person name="O'Malley M.A."/>
            <person name="Stajich J.E."/>
            <person name="Spatafora J.W."/>
            <person name="Visel A."/>
            <person name="Grigoriev I.V."/>
        </authorList>
    </citation>
    <scope>NUCLEOTIDE SEQUENCE [LARGE SCALE GENOMIC DNA]</scope>
    <source>
        <strain evidence="12 13">12-1054</strain>
    </source>
</reference>
<keyword evidence="8 12" id="KW-0675">Receptor</keyword>
<dbReference type="EMBL" id="MCFI01000001">
    <property type="protein sequence ID" value="ORY87778.1"/>
    <property type="molecule type" value="Genomic_DNA"/>
</dbReference>
<evidence type="ECO:0000256" key="4">
    <source>
        <dbReference type="ARBA" id="ARBA00022692"/>
    </source>
</evidence>
<evidence type="ECO:0000256" key="5">
    <source>
        <dbReference type="ARBA" id="ARBA00022989"/>
    </source>
</evidence>
<dbReference type="Pfam" id="PF02076">
    <property type="entry name" value="STE3"/>
    <property type="match status" value="1"/>
</dbReference>
<keyword evidence="3" id="KW-0589">Pheromone response</keyword>
<keyword evidence="5 11" id="KW-1133">Transmembrane helix</keyword>
<organism evidence="12 13">
    <name type="scientific">Protomyces lactucae-debilis</name>
    <dbReference type="NCBI Taxonomy" id="2754530"/>
    <lineage>
        <taxon>Eukaryota</taxon>
        <taxon>Fungi</taxon>
        <taxon>Dikarya</taxon>
        <taxon>Ascomycota</taxon>
        <taxon>Taphrinomycotina</taxon>
        <taxon>Taphrinomycetes</taxon>
        <taxon>Taphrinales</taxon>
        <taxon>Protomycetaceae</taxon>
        <taxon>Protomyces</taxon>
    </lineage>
</organism>
<dbReference type="STRING" id="56484.A0A1Y2FUV2"/>
<evidence type="ECO:0000256" key="9">
    <source>
        <dbReference type="ARBA" id="ARBA00023224"/>
    </source>
</evidence>
<dbReference type="PANTHER" id="PTHR28097">
    <property type="entry name" value="PHEROMONE A FACTOR RECEPTOR"/>
    <property type="match status" value="1"/>
</dbReference>
<evidence type="ECO:0000256" key="8">
    <source>
        <dbReference type="ARBA" id="ARBA00023170"/>
    </source>
</evidence>
<feature type="transmembrane region" description="Helical" evidence="11">
    <location>
        <begin position="114"/>
        <end position="135"/>
    </location>
</feature>
<dbReference type="OMA" id="IPPLIWH"/>